<sequence length="36" mass="4251">MVEHNTKQTNTKNLLIIYIDKKHLNKNTNAIIKKMV</sequence>
<protein>
    <submittedName>
        <fullName evidence="1">Uncharacterized protein</fullName>
    </submittedName>
</protein>
<gene>
    <name evidence="1" type="ORF">BDCR2A_00024</name>
</gene>
<dbReference type="Proteomes" id="UP000019148">
    <property type="component" value="Unassembled WGS sequence"/>
</dbReference>
<reference evidence="1 2" key="1">
    <citation type="submission" date="2013-12" db="EMBL/GenBank/DDBJ databases">
        <title>Comparative genomics of relapsing fever spirochetes.</title>
        <authorList>
            <person name="Schwan T.G."/>
            <person name="Raffel S.J."/>
            <person name="Porcella S.F."/>
        </authorList>
    </citation>
    <scope>NUCLEOTIDE SEQUENCE [LARGE SCALE GENOMIC DNA]</scope>
    <source>
        <strain evidence="1 2">CR2A</strain>
    </source>
</reference>
<organism evidence="1 2">
    <name type="scientific">Borrelia duttonii CR2A</name>
    <dbReference type="NCBI Taxonomy" id="1432657"/>
    <lineage>
        <taxon>Bacteria</taxon>
        <taxon>Pseudomonadati</taxon>
        <taxon>Spirochaetota</taxon>
        <taxon>Spirochaetia</taxon>
        <taxon>Spirochaetales</taxon>
        <taxon>Borreliaceae</taxon>
        <taxon>Borrelia</taxon>
    </lineage>
</organism>
<name>W6TY59_9SPIR</name>
<dbReference type="AlphaFoldDB" id="W6TY59"/>
<comment type="caution">
    <text evidence="1">The sequence shown here is derived from an EMBL/GenBank/DDBJ whole genome shotgun (WGS) entry which is preliminary data.</text>
</comment>
<dbReference type="EMBL" id="AZIT01000001">
    <property type="protein sequence ID" value="ETZ18051.1"/>
    <property type="molecule type" value="Genomic_DNA"/>
</dbReference>
<accession>W6TY59</accession>
<evidence type="ECO:0000313" key="1">
    <source>
        <dbReference type="EMBL" id="ETZ18051.1"/>
    </source>
</evidence>
<evidence type="ECO:0000313" key="2">
    <source>
        <dbReference type="Proteomes" id="UP000019148"/>
    </source>
</evidence>
<proteinExistence type="predicted"/>